<name>A0ACC5RB35_9HYPH</name>
<evidence type="ECO:0000313" key="2">
    <source>
        <dbReference type="Proteomes" id="UP000616151"/>
    </source>
</evidence>
<keyword evidence="2" id="KW-1185">Reference proteome</keyword>
<keyword evidence="1" id="KW-0032">Aminotransferase</keyword>
<dbReference type="EC" id="2.6.1.19" evidence="1"/>
<sequence>MRSNASLAARRSAAIPAGLAKHSDIYIDRAENAELWDVEGTRYVDFAAGIAVTNTGHRHPKVLDRVRQQLDRVTHTSFQTTPYEDYVTLCERLNALVPGDFAKKTFLVTTGAEAIENAAKIARAVTGRSALIAFSGAFHGRTLLAMTLTGKTVPYKAGFGPLVGDIYHAPFPIAFHGVSEADSLEALQQIFRVQADPSRVAAIFIEPIQGEGGFYPAPVSFLRKLREICTEHGILLIADEIQTGFGRTGKMFAMEHTGVSADLVTLAKGLGGGFPIAAITGRADIMDRIPAGGVGSTFAGNPLACAAALAVLDVIAEEKLVERAQEIGRRIRARLDRWAEGNEFPTIGEVRGQGAMVAIEFVTDRATRAPAPDLAKKVTKLALDSGLLILNCGIRGNGVRLLPALTIPFDILDEGLDRLEAVIRAAQGEKL</sequence>
<comment type="caution">
    <text evidence="1">The sequence shown here is derived from an EMBL/GenBank/DDBJ whole genome shotgun (WGS) entry which is preliminary data.</text>
</comment>
<dbReference type="EMBL" id="JAENHL010000008">
    <property type="protein sequence ID" value="MBK1869835.1"/>
    <property type="molecule type" value="Genomic_DNA"/>
</dbReference>
<proteinExistence type="predicted"/>
<reference evidence="1" key="1">
    <citation type="submission" date="2021-01" db="EMBL/GenBank/DDBJ databases">
        <authorList>
            <person name="Sun Q."/>
        </authorList>
    </citation>
    <scope>NUCLEOTIDE SEQUENCE</scope>
    <source>
        <strain evidence="1">YIM B02566</strain>
    </source>
</reference>
<accession>A0ACC5RB35</accession>
<protein>
    <submittedName>
        <fullName evidence="1">4-aminobutyrate--2-oxoglutarate transaminase</fullName>
        <ecNumber evidence="1">2.6.1.19</ecNumber>
    </submittedName>
</protein>
<gene>
    <name evidence="1" type="primary">gabT</name>
    <name evidence="1" type="ORF">JHL16_25960</name>
</gene>
<keyword evidence="1" id="KW-0808">Transferase</keyword>
<evidence type="ECO:0000313" key="1">
    <source>
        <dbReference type="EMBL" id="MBK1869835.1"/>
    </source>
</evidence>
<dbReference type="Proteomes" id="UP000616151">
    <property type="component" value="Unassembled WGS sequence"/>
</dbReference>
<organism evidence="1 2">
    <name type="scientific">Taklimakanibacter albus</name>
    <dbReference type="NCBI Taxonomy" id="2800327"/>
    <lineage>
        <taxon>Bacteria</taxon>
        <taxon>Pseudomonadati</taxon>
        <taxon>Pseudomonadota</taxon>
        <taxon>Alphaproteobacteria</taxon>
        <taxon>Hyphomicrobiales</taxon>
        <taxon>Aestuariivirgaceae</taxon>
        <taxon>Taklimakanibacter</taxon>
    </lineage>
</organism>